<dbReference type="Gene3D" id="1.20.1280.50">
    <property type="match status" value="1"/>
</dbReference>
<proteinExistence type="predicted"/>
<evidence type="ECO:0000313" key="2">
    <source>
        <dbReference type="Proteomes" id="UP000694864"/>
    </source>
</evidence>
<dbReference type="GeneID" id="104713874"/>
<feature type="domain" description="KIB1-4 beta-propeller" evidence="1">
    <location>
        <begin position="113"/>
        <end position="339"/>
    </location>
</feature>
<dbReference type="PANTHER" id="PTHR47123:SF24">
    <property type="entry name" value="LOW PROTEIN: F-BOX_KELCH-REPEAT PROTEIN"/>
    <property type="match status" value="1"/>
</dbReference>
<organism evidence="2 3">
    <name type="scientific">Camelina sativa</name>
    <name type="common">False flax</name>
    <name type="synonym">Myagrum sativum</name>
    <dbReference type="NCBI Taxonomy" id="90675"/>
    <lineage>
        <taxon>Eukaryota</taxon>
        <taxon>Viridiplantae</taxon>
        <taxon>Streptophyta</taxon>
        <taxon>Embryophyta</taxon>
        <taxon>Tracheophyta</taxon>
        <taxon>Spermatophyta</taxon>
        <taxon>Magnoliopsida</taxon>
        <taxon>eudicotyledons</taxon>
        <taxon>Gunneridae</taxon>
        <taxon>Pentapetalae</taxon>
        <taxon>rosids</taxon>
        <taxon>malvids</taxon>
        <taxon>Brassicales</taxon>
        <taxon>Brassicaceae</taxon>
        <taxon>Camelineae</taxon>
        <taxon>Camelina</taxon>
    </lineage>
</organism>
<dbReference type="InterPro" id="IPR051304">
    <property type="entry name" value="SCF_F-box_domain"/>
</dbReference>
<reference evidence="2" key="1">
    <citation type="journal article" date="2014" name="Nat. Commun.">
        <title>The emerging biofuel crop Camelina sativa retains a highly undifferentiated hexaploid genome structure.</title>
        <authorList>
            <person name="Kagale S."/>
            <person name="Koh C."/>
            <person name="Nixon J."/>
            <person name="Bollina V."/>
            <person name="Clarke W.E."/>
            <person name="Tuteja R."/>
            <person name="Spillane C."/>
            <person name="Robinson S.J."/>
            <person name="Links M.G."/>
            <person name="Clarke C."/>
            <person name="Higgins E.E."/>
            <person name="Huebert T."/>
            <person name="Sharpe A.G."/>
            <person name="Parkin I.A."/>
        </authorList>
    </citation>
    <scope>NUCLEOTIDE SEQUENCE [LARGE SCALE GENOMIC DNA]</scope>
    <source>
        <strain evidence="2">cv. DH55</strain>
    </source>
</reference>
<dbReference type="InterPro" id="IPR036047">
    <property type="entry name" value="F-box-like_dom_sf"/>
</dbReference>
<evidence type="ECO:0000259" key="1">
    <source>
        <dbReference type="Pfam" id="PF03478"/>
    </source>
</evidence>
<dbReference type="SUPFAM" id="SSF81383">
    <property type="entry name" value="F-box domain"/>
    <property type="match status" value="1"/>
</dbReference>
<keyword evidence="2" id="KW-1185">Reference proteome</keyword>
<dbReference type="PANTHER" id="PTHR47123">
    <property type="entry name" value="F-BOX PROTEIN SKIP23"/>
    <property type="match status" value="1"/>
</dbReference>
<dbReference type="Proteomes" id="UP000694864">
    <property type="component" value="Chromosome 9"/>
</dbReference>
<protein>
    <submittedName>
        <fullName evidence="3">F-box/kelch-repeat protein At2g24250-like</fullName>
    </submittedName>
</protein>
<accession>A0ABM0TPN5</accession>
<name>A0ABM0TPN5_CAMSA</name>
<dbReference type="RefSeq" id="XP_010429395.1">
    <property type="nucleotide sequence ID" value="XM_010431093.2"/>
</dbReference>
<sequence length="386" mass="43634">MSSSSTSSIMPDWSQLPEELLPLISKHLEENCFDVIHARSVCSLWRSIFPFPSSLLRPSYSLPEYSLHRDLKEMITLEKVPLFLFRVLTPCVADDVSTSEYYLGGIGRHESEEDHMELPSPLQCSVKVKIPGTVPTLMNMIDCQIIPLGHEYRMMGRPLSCVAFLPLDKERGGGAFVVLVTYRLCLLVLTSAEMRWKRLSNIRGASSWDVVTFRGRFYASRSSCTTFVIDPYSLEVTLLSPVHLRVPHEIYYLVPCGDDELFLVEGTYPAVDGLDLDISQLTFRVRRLDEEACTWVEVNNLGDRVLFIGGRSRKFSISAKELPHGCGLTGNSILFTHLRGNVTFAFKYGVHAGNAVDNLNCWRSSRENRVMILKKFAPVVAFQVER</sequence>
<reference evidence="3" key="2">
    <citation type="submission" date="2025-08" db="UniProtKB">
        <authorList>
            <consortium name="RefSeq"/>
        </authorList>
    </citation>
    <scope>IDENTIFICATION</scope>
    <source>
        <tissue evidence="3">Leaf</tissue>
    </source>
</reference>
<dbReference type="InterPro" id="IPR005174">
    <property type="entry name" value="KIB1-4_b-propeller"/>
</dbReference>
<gene>
    <name evidence="3" type="primary">LOC104713874</name>
</gene>
<evidence type="ECO:0000313" key="3">
    <source>
        <dbReference type="RefSeq" id="XP_010429395.1"/>
    </source>
</evidence>
<dbReference type="Pfam" id="PF03478">
    <property type="entry name" value="Beta-prop_KIB1-4"/>
    <property type="match status" value="1"/>
</dbReference>